<feature type="transmembrane region" description="Helical" evidence="8">
    <location>
        <begin position="482"/>
        <end position="507"/>
    </location>
</feature>
<feature type="transmembrane region" description="Helical" evidence="8">
    <location>
        <begin position="519"/>
        <end position="542"/>
    </location>
</feature>
<feature type="transmembrane region" description="Helical" evidence="8">
    <location>
        <begin position="6"/>
        <end position="28"/>
    </location>
</feature>
<dbReference type="GO" id="GO:0010329">
    <property type="term" value="F:auxin efflux transmembrane transporter activity"/>
    <property type="evidence" value="ECO:0007669"/>
    <property type="project" value="TreeGrafter"/>
</dbReference>
<evidence type="ECO:0000256" key="1">
    <source>
        <dbReference type="ARBA" id="ARBA00004141"/>
    </source>
</evidence>
<keyword evidence="3 8" id="KW-0813">Transport</keyword>
<evidence type="ECO:0000256" key="6">
    <source>
        <dbReference type="ARBA" id="ARBA00023136"/>
    </source>
</evidence>
<feature type="region of interest" description="Disordered" evidence="9">
    <location>
        <begin position="357"/>
        <end position="391"/>
    </location>
</feature>
<dbReference type="Pfam" id="PF03547">
    <property type="entry name" value="Mem_trans"/>
    <property type="match status" value="1"/>
</dbReference>
<evidence type="ECO:0000313" key="11">
    <source>
        <dbReference type="Proteomes" id="UP000243459"/>
    </source>
</evidence>
<dbReference type="EMBL" id="CM007385">
    <property type="protein sequence ID" value="ONK69533.1"/>
    <property type="molecule type" value="Genomic_DNA"/>
</dbReference>
<dbReference type="Gramene" id="ONK69533">
    <property type="protein sequence ID" value="ONK69533"/>
    <property type="gene ID" value="A4U43_C05F23980"/>
</dbReference>
<name>A0A5P1EVE5_ASPOF</name>
<evidence type="ECO:0000256" key="8">
    <source>
        <dbReference type="RuleBase" id="RU362108"/>
    </source>
</evidence>
<keyword evidence="11" id="KW-1185">Reference proteome</keyword>
<dbReference type="GO" id="GO:0005783">
    <property type="term" value="C:endoplasmic reticulum"/>
    <property type="evidence" value="ECO:0007669"/>
    <property type="project" value="TreeGrafter"/>
</dbReference>
<evidence type="ECO:0000256" key="3">
    <source>
        <dbReference type="ARBA" id="ARBA00022448"/>
    </source>
</evidence>
<dbReference type="PANTHER" id="PTHR31752">
    <property type="entry name" value="AUXIN EFFLUX CARRIER COMPONENT 1B-RELATED"/>
    <property type="match status" value="1"/>
</dbReference>
<dbReference type="GO" id="GO:0009734">
    <property type="term" value="P:auxin-activated signaling pathway"/>
    <property type="evidence" value="ECO:0007669"/>
    <property type="project" value="UniProtKB-UniRule"/>
</dbReference>
<keyword evidence="7 8" id="KW-0927">Auxin signaling pathway</keyword>
<comment type="similarity">
    <text evidence="2 8">Belongs to the auxin efflux carrier (TC 2.A.69.1) family.</text>
</comment>
<organism evidence="10 11">
    <name type="scientific">Asparagus officinalis</name>
    <name type="common">Garden asparagus</name>
    <dbReference type="NCBI Taxonomy" id="4686"/>
    <lineage>
        <taxon>Eukaryota</taxon>
        <taxon>Viridiplantae</taxon>
        <taxon>Streptophyta</taxon>
        <taxon>Embryophyta</taxon>
        <taxon>Tracheophyta</taxon>
        <taxon>Spermatophyta</taxon>
        <taxon>Magnoliopsida</taxon>
        <taxon>Liliopsida</taxon>
        <taxon>Asparagales</taxon>
        <taxon>Asparagaceae</taxon>
        <taxon>Asparagoideae</taxon>
        <taxon>Asparagus</taxon>
    </lineage>
</organism>
<evidence type="ECO:0000256" key="9">
    <source>
        <dbReference type="SAM" id="MobiDB-lite"/>
    </source>
</evidence>
<evidence type="ECO:0000256" key="5">
    <source>
        <dbReference type="ARBA" id="ARBA00022989"/>
    </source>
</evidence>
<sequence>MLTGRDFYEVLSALVPLYVAMILAYGSVRWWKIFTPDQCAGINRFVAVFAIPLLSFHFISANNPYAMNFRFIAADALQKVVILVILLLWNFTKFGNLDWLITFFSLSTLPNTLVIGIPLLTAMYGDFSASLMVQIVVLQSVIWYTILLFLFEYRGARALISEQFPPDVVKSIASVEVESDVVSLSSREPLQADMETMKDGKLRVLIKRSYSSSRSLASHGLISQNSIALRDFDYGEMEIFSLSSRETSPRALNFKKASFYPMSSRKVTGLRAEYDYNLNENKEIRFEKLKGVRTRNLDSISSYPIPNPTLSELDMDSINRTGANDGLHMFVWSTSSRTVPEEDLRDDVRTAYINSSDDEFSKTGSHQKTGGLRGTDISSNHANPKRKTGRDVELCAEDELKRKNSKLPVTESRLIAIDKAGEDEEGEQVNVSSAMPPATVVTKLIIIMVWRKLIRNPNTYGSIIGLVWSLISFRWNVGLPKIIYGSITILSNTGLGLAMFSLGLFMALQPKIVTCGKKVALFSMAVKFLVGPIVITVTSVAIGLRGDLLRVSILQASLPQGIVPFVFAKEYACHAGILSTAVIFGMFLSLPVTIIYYILLGLKV</sequence>
<dbReference type="InterPro" id="IPR051107">
    <property type="entry name" value="Auxin_Efflux_Carrier"/>
</dbReference>
<proteinExistence type="inferred from homology"/>
<dbReference type="NCBIfam" id="TIGR00946">
    <property type="entry name" value="2a69"/>
    <property type="match status" value="1"/>
</dbReference>
<feature type="transmembrane region" description="Helical" evidence="8">
    <location>
        <begin position="131"/>
        <end position="151"/>
    </location>
</feature>
<dbReference type="Proteomes" id="UP000243459">
    <property type="component" value="Chromosome 5"/>
</dbReference>
<dbReference type="InterPro" id="IPR004776">
    <property type="entry name" value="Mem_transp_PIN-like"/>
</dbReference>
<evidence type="ECO:0000256" key="2">
    <source>
        <dbReference type="ARBA" id="ARBA00009177"/>
    </source>
</evidence>
<feature type="transmembrane region" description="Helical" evidence="8">
    <location>
        <begin position="103"/>
        <end position="125"/>
    </location>
</feature>
<reference evidence="11" key="1">
    <citation type="journal article" date="2017" name="Nat. Commun.">
        <title>The asparagus genome sheds light on the origin and evolution of a young Y chromosome.</title>
        <authorList>
            <person name="Harkess A."/>
            <person name="Zhou J."/>
            <person name="Xu C."/>
            <person name="Bowers J.E."/>
            <person name="Van der Hulst R."/>
            <person name="Ayyampalayam S."/>
            <person name="Mercati F."/>
            <person name="Riccardi P."/>
            <person name="McKain M.R."/>
            <person name="Kakrana A."/>
            <person name="Tang H."/>
            <person name="Ray J."/>
            <person name="Groenendijk J."/>
            <person name="Arikit S."/>
            <person name="Mathioni S.M."/>
            <person name="Nakano M."/>
            <person name="Shan H."/>
            <person name="Telgmann-Rauber A."/>
            <person name="Kanno A."/>
            <person name="Yue Z."/>
            <person name="Chen H."/>
            <person name="Li W."/>
            <person name="Chen Y."/>
            <person name="Xu X."/>
            <person name="Zhang Y."/>
            <person name="Luo S."/>
            <person name="Chen H."/>
            <person name="Gao J."/>
            <person name="Mao Z."/>
            <person name="Pires J.C."/>
            <person name="Luo M."/>
            <person name="Kudrna D."/>
            <person name="Wing R.A."/>
            <person name="Meyers B.C."/>
            <person name="Yi K."/>
            <person name="Kong H."/>
            <person name="Lavrijsen P."/>
            <person name="Sunseri F."/>
            <person name="Falavigna A."/>
            <person name="Ye Y."/>
            <person name="Leebens-Mack J.H."/>
            <person name="Chen G."/>
        </authorList>
    </citation>
    <scope>NUCLEOTIDE SEQUENCE [LARGE SCALE GENOMIC DNA]</scope>
    <source>
        <strain evidence="11">cv. DH0086</strain>
    </source>
</reference>
<comment type="function">
    <text evidence="8">May act as a component of the auxin efflux carrier.</text>
</comment>
<gene>
    <name evidence="10" type="ORF">A4U43_C05F23980</name>
</gene>
<feature type="transmembrane region" description="Helical" evidence="8">
    <location>
        <begin position="71"/>
        <end position="91"/>
    </location>
</feature>
<comment type="subcellular location">
    <subcellularLocation>
        <location evidence="1 8">Membrane</location>
        <topology evidence="1 8">Multi-pass membrane protein</topology>
    </subcellularLocation>
</comment>
<feature type="transmembrane region" description="Helical" evidence="8">
    <location>
        <begin position="575"/>
        <end position="599"/>
    </location>
</feature>
<protein>
    <recommendedName>
        <fullName evidence="8">Auxin efflux carrier component</fullName>
    </recommendedName>
</protein>
<keyword evidence="5 8" id="KW-1133">Transmembrane helix</keyword>
<feature type="transmembrane region" description="Helical" evidence="8">
    <location>
        <begin position="40"/>
        <end position="59"/>
    </location>
</feature>
<evidence type="ECO:0000313" key="10">
    <source>
        <dbReference type="EMBL" id="ONK69533.1"/>
    </source>
</evidence>
<comment type="caution">
    <text evidence="8">Lacks conserved residue(s) required for the propagation of feature annotation.</text>
</comment>
<keyword evidence="6 8" id="KW-0472">Membrane</keyword>
<dbReference type="OMA" id="KEYACHA"/>
<dbReference type="PANTHER" id="PTHR31752:SF4">
    <property type="entry name" value="AUXIN EFFLUX CARRIER COMPONENT 2"/>
    <property type="match status" value="1"/>
</dbReference>
<dbReference type="GO" id="GO:0009926">
    <property type="term" value="P:auxin polar transport"/>
    <property type="evidence" value="ECO:0007669"/>
    <property type="project" value="TreeGrafter"/>
</dbReference>
<dbReference type="AlphaFoldDB" id="A0A5P1EVE5"/>
<dbReference type="GO" id="GO:0005886">
    <property type="term" value="C:plasma membrane"/>
    <property type="evidence" value="ECO:0007669"/>
    <property type="project" value="TreeGrafter"/>
</dbReference>
<dbReference type="InterPro" id="IPR014024">
    <property type="entry name" value="Auxin_eff_plant"/>
</dbReference>
<feature type="transmembrane region" description="Helical" evidence="8">
    <location>
        <begin position="458"/>
        <end position="476"/>
    </location>
</feature>
<keyword evidence="4 8" id="KW-0812">Transmembrane</keyword>
<evidence type="ECO:0000256" key="7">
    <source>
        <dbReference type="ARBA" id="ARBA00023294"/>
    </source>
</evidence>
<evidence type="ECO:0000256" key="4">
    <source>
        <dbReference type="ARBA" id="ARBA00022692"/>
    </source>
</evidence>
<accession>A0A5P1EVE5</accession>